<dbReference type="Proteomes" id="UP000000391">
    <property type="component" value="Chromosome"/>
</dbReference>
<name>D7E6N8_METEZ</name>
<dbReference type="AlphaFoldDB" id="D7E6N8"/>
<gene>
    <name evidence="2" type="ordered locus">Metev_0334</name>
</gene>
<sequence length="151" mass="18014">MRYWCLSTSIDNWKVCKENNLWGMDYRYYPTLAKFVNPGDKAVIYTSKNKRFVATVKFTGSYFYDDSDIGWNYLFPYRINFEILHENEKSPQINYTVSNDGNEANWFGDNLIDEISFIADKSRTWNQYFQVSIIRITEEDFNTIQNVIINQ</sequence>
<organism evidence="2 3">
    <name type="scientific">Methanohalobium evestigatum (strain ATCC BAA-1072 / DSM 3721 / NBRC 107634 / OCM 161 / Z-7303)</name>
    <dbReference type="NCBI Taxonomy" id="644295"/>
    <lineage>
        <taxon>Archaea</taxon>
        <taxon>Methanobacteriati</taxon>
        <taxon>Methanobacteriota</taxon>
        <taxon>Stenosarchaea group</taxon>
        <taxon>Methanomicrobia</taxon>
        <taxon>Methanosarcinales</taxon>
        <taxon>Methanosarcinaceae</taxon>
        <taxon>Methanohalobium</taxon>
    </lineage>
</organism>
<evidence type="ECO:0000259" key="1">
    <source>
        <dbReference type="Pfam" id="PF01878"/>
    </source>
</evidence>
<dbReference type="Gene3D" id="3.10.590.10">
    <property type="entry name" value="ph1033 like domains"/>
    <property type="match status" value="1"/>
</dbReference>
<dbReference type="OrthoDB" id="35872at2157"/>
<keyword evidence="3" id="KW-1185">Reference proteome</keyword>
<dbReference type="Pfam" id="PF01878">
    <property type="entry name" value="EVE"/>
    <property type="match status" value="1"/>
</dbReference>
<dbReference type="HOGENOM" id="CLU_148445_0_0_2"/>
<dbReference type="SUPFAM" id="SSF88697">
    <property type="entry name" value="PUA domain-like"/>
    <property type="match status" value="1"/>
</dbReference>
<evidence type="ECO:0000313" key="2">
    <source>
        <dbReference type="EMBL" id="ADI73260.1"/>
    </source>
</evidence>
<accession>D7E6N8</accession>
<evidence type="ECO:0000313" key="3">
    <source>
        <dbReference type="Proteomes" id="UP000000391"/>
    </source>
</evidence>
<dbReference type="KEGG" id="mev:Metev_0334"/>
<dbReference type="InterPro" id="IPR015947">
    <property type="entry name" value="PUA-like_sf"/>
</dbReference>
<dbReference type="InterPro" id="IPR002740">
    <property type="entry name" value="EVE_domain"/>
</dbReference>
<dbReference type="RefSeq" id="WP_013193828.1">
    <property type="nucleotide sequence ID" value="NC_014253.1"/>
</dbReference>
<feature type="domain" description="EVE" evidence="1">
    <location>
        <begin position="2"/>
        <end position="145"/>
    </location>
</feature>
<reference evidence="2 3" key="1">
    <citation type="submission" date="2010-06" db="EMBL/GenBank/DDBJ databases">
        <title>Complete sequence chromosome of Methanohalobium evestigatum Z-7303.</title>
        <authorList>
            <consortium name="US DOE Joint Genome Institute"/>
            <person name="Lucas S."/>
            <person name="Copeland A."/>
            <person name="Lapidus A."/>
            <person name="Cheng J.-F."/>
            <person name="Bruce D."/>
            <person name="Goodwin L."/>
            <person name="Pitluck S."/>
            <person name="Saunders E."/>
            <person name="Detter J.C."/>
            <person name="Han C."/>
            <person name="Tapia R."/>
            <person name="Land M."/>
            <person name="Hauser L."/>
            <person name="Kyrpides N."/>
            <person name="Mikhailova N."/>
            <person name="Sieprawska-Lupa M."/>
            <person name="Whitman W.B."/>
            <person name="Anderson I."/>
            <person name="Woyke T."/>
        </authorList>
    </citation>
    <scope>NUCLEOTIDE SEQUENCE [LARGE SCALE GENOMIC DNA]</scope>
    <source>
        <strain evidence="3">ATCC BAA-1072 / DSM 3721 / NBRC 107634 / OCM 161 / Z-7303</strain>
    </source>
</reference>
<protein>
    <recommendedName>
        <fullName evidence="1">EVE domain-containing protein</fullName>
    </recommendedName>
</protein>
<proteinExistence type="predicted"/>
<dbReference type="GeneID" id="9345950"/>
<dbReference type="EMBL" id="CP002069">
    <property type="protein sequence ID" value="ADI73260.1"/>
    <property type="molecule type" value="Genomic_DNA"/>
</dbReference>